<dbReference type="NCBIfam" id="TIGR00196">
    <property type="entry name" value="yjeF_cterm"/>
    <property type="match status" value="1"/>
</dbReference>
<keyword evidence="9" id="KW-0732">Signal</keyword>
<reference key="2">
    <citation type="submission" date="2011-10" db="EMBL/GenBank/DDBJ databases">
        <title>The genome and transcriptome sequence of Clonorchis sinensis provide insights into the carcinogenic liver fluke.</title>
        <authorList>
            <person name="Wang X."/>
            <person name="Huang Y."/>
            <person name="Chen W."/>
            <person name="Liu H."/>
            <person name="Guo L."/>
            <person name="Chen Y."/>
            <person name="Luo F."/>
            <person name="Zhou W."/>
            <person name="Sun J."/>
            <person name="Mao Q."/>
            <person name="Liang P."/>
            <person name="Zhou C."/>
            <person name="Tian Y."/>
            <person name="Men J."/>
            <person name="Lv X."/>
            <person name="Huang L."/>
            <person name="Zhou J."/>
            <person name="Hu Y."/>
            <person name="Li R."/>
            <person name="Zhang F."/>
            <person name="Lei H."/>
            <person name="Li X."/>
            <person name="Hu X."/>
            <person name="Liang C."/>
            <person name="Xu J."/>
            <person name="Wu Z."/>
            <person name="Yu X."/>
        </authorList>
    </citation>
    <scope>NUCLEOTIDE SEQUENCE</scope>
    <source>
        <strain>Henan</strain>
    </source>
</reference>
<dbReference type="Pfam" id="PF01256">
    <property type="entry name" value="Carb_kinase"/>
    <property type="match status" value="1"/>
</dbReference>
<evidence type="ECO:0000256" key="5">
    <source>
        <dbReference type="ARBA" id="ARBA00023239"/>
    </source>
</evidence>
<keyword evidence="11" id="KW-0418">Kinase</keyword>
<evidence type="ECO:0000256" key="3">
    <source>
        <dbReference type="ARBA" id="ARBA00022857"/>
    </source>
</evidence>
<evidence type="ECO:0000256" key="8">
    <source>
        <dbReference type="SAM" id="MobiDB-lite"/>
    </source>
</evidence>
<evidence type="ECO:0000256" key="4">
    <source>
        <dbReference type="ARBA" id="ARBA00023027"/>
    </source>
</evidence>
<feature type="binding site" evidence="7">
    <location>
        <begin position="1350"/>
        <end position="1354"/>
    </location>
    <ligand>
        <name>ATP</name>
        <dbReference type="ChEBI" id="CHEBI:30616"/>
    </ligand>
</feature>
<dbReference type="InterPro" id="IPR006910">
    <property type="entry name" value="Rad21_Rec8_N"/>
</dbReference>
<dbReference type="GO" id="GO:0016301">
    <property type="term" value="F:kinase activity"/>
    <property type="evidence" value="ECO:0007669"/>
    <property type="project" value="UniProtKB-KW"/>
</dbReference>
<feature type="signal peptide" evidence="9">
    <location>
        <begin position="1"/>
        <end position="19"/>
    </location>
</feature>
<sequence>MVFVSLLIQTLVTLSRLAATRMRKKLSRRELNSVDIVDACNEIASCISGRTRVRFSLYLASQLTFGLCIIYREKTDYVLRDLQELFCRGRFIFQPTSVDLPIPTPSIKASHTKKRRLDEQPDMPELPLADPLRDSVNLELPDLVHITGVDLDLFDMTQTSLYQARVEDITLMEESVNLIPVSNLTFGEELAFSSGMDLIQLTDNDVVVRAAATDKVVTLSTEKSRRRPLCDVDQDSVSQAASIPYLCDDLGVHVKVCELCARELSSLPSSLPRVLLTNGLRVLTISFSVTEIEEPRLLPADPSVYAIPDHGQITLDELNAFRSNGTVQALDGTVAGPSDVTLTEMVLCEPQCNRKYWNKGRGNIYKLNGCSSLTKHVKMGLLISGVQAQFKSLKPALVGIQEKHPHSAEENPCISDVAEARAAQPEAQTEQRQVTEQQPIHWYDVRVITIVELHRRRWYQWRGQSYTLVETNDLDDINVYTVVETWRIPHISPPLVQQPPELLQAAGDLDVVPLVQLDRLPSFHQGEIRRQRRAIKSKLQIDETIKMTTAELRWNMDHGEDTMIPVASRLAEPASRTKTQYLLSRCVPRLFARPARLDTALSSTLCDAWATWQYSSHRASGGMAAWHRKGVTAERLTDCMAAKRYIAESREMCASGYSTGCVYCMTLWCRHRRWAEDQLKLGCDLLEPMVSLEPLDPGPGRLTDMAEASIEQPRAAQANSSLGPSSSSLLGTSNLLNMTVIQSLFPFRLFVLLSTVNQYALCFRSICCLFGIDLMGTRFDIVSSSCVLNVTPELPPQLLYETTTLIPLPEEREEQAREGIMDFPALVELTPLGNRLGRQSARHRYDPGCDRCGPPWIWLAALRIGITQIQQPQLLEPQLDADPLYKDSHRVWSRLQELLANSDKNSVEITELCPPGTLKKDAALVFATVLPAFDFVDRQKSWLFLSIKCIPFRLISLMSAQYANFCWLLRLYGKLSPDFTTSGDVRQGYLLSTLLFRFVIDVLLENFPPASETSGTEMLPGRSLTDIEYADELLFLVQIETIVNNRNNSGARARYSSSSRSLLMFRILVSTIVSLRNRHYNFPATCRFLGEVLCNAGDVSDGNNHCILSFRGARKPFGLSSLSYLWTDISCWLSVADYGCFIHIRRVFPEILLKEVSCIVLQTIVIIRGSNISVDAAKHKGEMGRLAVIGGSKEYTGAPYFSGISALHCGADLVHVICAEAAAPVIKSYSPDLIVHPDLDSNYDETKKWIDRAHAVVVGPGLGLGTNIDIATKMVAYCSGQKPLVIDADGLYIVTQSPQLVREKRTVILTPNVVEFGRLYTAVLGCNPGNGTTEVEKLAKAMGGVTIVQKGPTDVISNGDMTVVCQEPGSPRRCGGQGDLLSGAAVTFLNWFHQAQTNKGPLPFPVGVGAALAACALTRRCSHLAFSKYGRSMVTAHMIPEIQHAFQQLFG</sequence>
<keyword evidence="5 7" id="KW-0456">Lyase</keyword>
<dbReference type="Proteomes" id="UP000008909">
    <property type="component" value="Unassembled WGS sequence"/>
</dbReference>
<keyword evidence="12" id="KW-1185">Reference proteome</keyword>
<comment type="function">
    <text evidence="7">Catalyzes the dehydration of the S-form of NAD(P)HX at the expense of ATP, which is converted to ADP. Together with NAD(P)HX epimerase, which catalyzes the epimerization of the S- and R-forms, the enzyme allows the repair of both epimers of NAD(P)HX, a damaged form of NAD(P)H that is a result of enzymatic or heat-dependent hydration.</text>
</comment>
<evidence type="ECO:0000313" key="11">
    <source>
        <dbReference type="EMBL" id="GAA55052.1"/>
    </source>
</evidence>
<protein>
    <recommendedName>
        <fullName evidence="7">ATP-dependent (S)-NAD(P)H-hydrate dehydratase</fullName>
        <ecNumber evidence="7">4.2.1.93</ecNumber>
    </recommendedName>
    <alternativeName>
        <fullName evidence="7">ATP-dependent NAD(P)HX dehydratase</fullName>
    </alternativeName>
</protein>
<reference evidence="11" key="1">
    <citation type="journal article" date="2011" name="Genome Biol.">
        <title>The draft genome of the carcinogenic human liver fluke Clonorchis sinensis.</title>
        <authorList>
            <person name="Wang X."/>
            <person name="Chen W."/>
            <person name="Huang Y."/>
            <person name="Sun J."/>
            <person name="Men J."/>
            <person name="Liu H."/>
            <person name="Luo F."/>
            <person name="Guo L."/>
            <person name="Lv X."/>
            <person name="Deng C."/>
            <person name="Zhou C."/>
            <person name="Fan Y."/>
            <person name="Li X."/>
            <person name="Huang L."/>
            <person name="Hu Y."/>
            <person name="Liang C."/>
            <person name="Hu X."/>
            <person name="Xu J."/>
            <person name="Yu X."/>
        </authorList>
    </citation>
    <scope>NUCLEOTIDE SEQUENCE [LARGE SCALE GENOMIC DNA]</scope>
    <source>
        <strain evidence="11">Henan</strain>
    </source>
</reference>
<name>G7YQ21_CLOSI</name>
<dbReference type="Gene3D" id="3.40.1190.20">
    <property type="match status" value="1"/>
</dbReference>
<dbReference type="GO" id="GO:0110051">
    <property type="term" value="P:metabolite repair"/>
    <property type="evidence" value="ECO:0007669"/>
    <property type="project" value="TreeGrafter"/>
</dbReference>
<dbReference type="EC" id="4.2.1.93" evidence="7"/>
<dbReference type="PROSITE" id="PS51383">
    <property type="entry name" value="YJEF_C_3"/>
    <property type="match status" value="1"/>
</dbReference>
<comment type="cofactor">
    <cofactor evidence="7">
        <name>Mg(2+)</name>
        <dbReference type="ChEBI" id="CHEBI:18420"/>
    </cofactor>
</comment>
<evidence type="ECO:0000256" key="2">
    <source>
        <dbReference type="ARBA" id="ARBA00022840"/>
    </source>
</evidence>
<comment type="catalytic activity">
    <reaction evidence="6 7">
        <text>(6S)-NADPHX + ATP = ADP + phosphate + NADPH + H(+)</text>
        <dbReference type="Rhea" id="RHEA:32231"/>
        <dbReference type="ChEBI" id="CHEBI:15378"/>
        <dbReference type="ChEBI" id="CHEBI:30616"/>
        <dbReference type="ChEBI" id="CHEBI:43474"/>
        <dbReference type="ChEBI" id="CHEBI:57783"/>
        <dbReference type="ChEBI" id="CHEBI:64076"/>
        <dbReference type="ChEBI" id="CHEBI:456216"/>
        <dbReference type="EC" id="4.2.1.93"/>
    </reaction>
</comment>
<keyword evidence="11" id="KW-0808">Transferase</keyword>
<keyword evidence="7" id="KW-0597">Phosphoprotein</keyword>
<feature type="domain" description="YjeF C-terminal" evidence="10">
    <location>
        <begin position="1163"/>
        <end position="1449"/>
    </location>
</feature>
<dbReference type="PANTHER" id="PTHR12592">
    <property type="entry name" value="ATP-DEPENDENT (S)-NAD(P)H-HYDRATE DEHYDRATASE FAMILY MEMBER"/>
    <property type="match status" value="1"/>
</dbReference>
<evidence type="ECO:0000256" key="9">
    <source>
        <dbReference type="SAM" id="SignalP"/>
    </source>
</evidence>
<feature type="binding site" evidence="7">
    <location>
        <position position="1261"/>
    </location>
    <ligand>
        <name>(6S)-NADPHX</name>
        <dbReference type="ChEBI" id="CHEBI:64076"/>
    </ligand>
</feature>
<dbReference type="CDD" id="cd21794">
    <property type="entry name" value="Rad21_Rec8_M_Rec8"/>
    <property type="match status" value="1"/>
</dbReference>
<keyword evidence="4 7" id="KW-0520">NAD</keyword>
<dbReference type="CDD" id="cd01171">
    <property type="entry name" value="YXKO-related"/>
    <property type="match status" value="1"/>
</dbReference>
<dbReference type="Pfam" id="PF04825">
    <property type="entry name" value="Rad21_Rec8_N"/>
    <property type="match status" value="1"/>
</dbReference>
<evidence type="ECO:0000256" key="7">
    <source>
        <dbReference type="HAMAP-Rule" id="MF_03157"/>
    </source>
</evidence>
<keyword evidence="3" id="KW-0521">NADP</keyword>
<feature type="region of interest" description="Disordered" evidence="8">
    <location>
        <begin position="104"/>
        <end position="126"/>
    </location>
</feature>
<feature type="binding site" evidence="7">
    <location>
        <position position="1379"/>
    </location>
    <ligand>
        <name>(6S)-NADPHX</name>
        <dbReference type="ChEBI" id="CHEBI:64076"/>
    </ligand>
</feature>
<comment type="catalytic activity">
    <reaction evidence="7">
        <text>(6S)-NADHX + ATP = ADP + phosphate + NADH + H(+)</text>
        <dbReference type="Rhea" id="RHEA:19017"/>
        <dbReference type="ChEBI" id="CHEBI:15378"/>
        <dbReference type="ChEBI" id="CHEBI:30616"/>
        <dbReference type="ChEBI" id="CHEBI:43474"/>
        <dbReference type="ChEBI" id="CHEBI:57945"/>
        <dbReference type="ChEBI" id="CHEBI:64074"/>
        <dbReference type="ChEBI" id="CHEBI:456216"/>
        <dbReference type="EC" id="4.2.1.93"/>
    </reaction>
</comment>
<comment type="similarity">
    <text evidence="7">Belongs to the NnrD/CARKD family.</text>
</comment>
<dbReference type="InterPro" id="IPR000631">
    <property type="entry name" value="CARKD"/>
</dbReference>
<gene>
    <name evidence="11" type="ORF">CLF_106592</name>
</gene>
<organism evidence="11 12">
    <name type="scientific">Clonorchis sinensis</name>
    <name type="common">Chinese liver fluke</name>
    <dbReference type="NCBI Taxonomy" id="79923"/>
    <lineage>
        <taxon>Eukaryota</taxon>
        <taxon>Metazoa</taxon>
        <taxon>Spiralia</taxon>
        <taxon>Lophotrochozoa</taxon>
        <taxon>Platyhelminthes</taxon>
        <taxon>Trematoda</taxon>
        <taxon>Digenea</taxon>
        <taxon>Opisthorchiida</taxon>
        <taxon>Opisthorchiata</taxon>
        <taxon>Opisthorchiidae</taxon>
        <taxon>Clonorchis</taxon>
    </lineage>
</organism>
<dbReference type="InterPro" id="IPR029056">
    <property type="entry name" value="Ribokinase-like"/>
</dbReference>
<dbReference type="SUPFAM" id="SSF53613">
    <property type="entry name" value="Ribokinase-like"/>
    <property type="match status" value="1"/>
</dbReference>
<keyword evidence="1 7" id="KW-0547">Nucleotide-binding</keyword>
<evidence type="ECO:0000259" key="10">
    <source>
        <dbReference type="PROSITE" id="PS51383"/>
    </source>
</evidence>
<accession>G7YQ21</accession>
<dbReference type="HAMAP" id="MF_01965">
    <property type="entry name" value="NADHX_dehydratase"/>
    <property type="match status" value="1"/>
</dbReference>
<dbReference type="GO" id="GO:0046496">
    <property type="term" value="P:nicotinamide nucleotide metabolic process"/>
    <property type="evidence" value="ECO:0007669"/>
    <property type="project" value="UniProtKB-UniRule"/>
</dbReference>
<dbReference type="PANTHER" id="PTHR12592:SF0">
    <property type="entry name" value="ATP-DEPENDENT (S)-NAD(P)H-HYDRATE DEHYDRATASE"/>
    <property type="match status" value="1"/>
</dbReference>
<dbReference type="GO" id="GO:0047453">
    <property type="term" value="F:ATP-dependent NAD(P)H-hydrate dehydratase activity"/>
    <property type="evidence" value="ECO:0007669"/>
    <property type="project" value="UniProtKB-UniRule"/>
</dbReference>
<proteinExistence type="inferred from homology"/>
<evidence type="ECO:0000256" key="6">
    <source>
        <dbReference type="ARBA" id="ARBA00047472"/>
    </source>
</evidence>
<feature type="binding site" evidence="7">
    <location>
        <begin position="1369"/>
        <end position="1378"/>
    </location>
    <ligand>
        <name>ATP</name>
        <dbReference type="ChEBI" id="CHEBI:30616"/>
    </ligand>
</feature>
<dbReference type="GO" id="GO:0005524">
    <property type="term" value="F:ATP binding"/>
    <property type="evidence" value="ECO:0007669"/>
    <property type="project" value="UniProtKB-KW"/>
</dbReference>
<feature type="binding site" evidence="7">
    <location>
        <begin position="1312"/>
        <end position="1318"/>
    </location>
    <ligand>
        <name>(6S)-NADPHX</name>
        <dbReference type="ChEBI" id="CHEBI:64076"/>
    </ligand>
</feature>
<feature type="chain" id="PRO_5003506518" description="ATP-dependent (S)-NAD(P)H-hydrate dehydratase" evidence="9">
    <location>
        <begin position="20"/>
        <end position="1451"/>
    </location>
</feature>
<dbReference type="EMBL" id="DF143957">
    <property type="protein sequence ID" value="GAA55052.1"/>
    <property type="molecule type" value="Genomic_DNA"/>
</dbReference>
<keyword evidence="2 7" id="KW-0067">ATP-binding</keyword>
<evidence type="ECO:0000313" key="12">
    <source>
        <dbReference type="Proteomes" id="UP000008909"/>
    </source>
</evidence>
<evidence type="ECO:0000256" key="1">
    <source>
        <dbReference type="ARBA" id="ARBA00022741"/>
    </source>
</evidence>